<dbReference type="PANTHER" id="PTHR36302:SF1">
    <property type="entry name" value="COPPER CHAPERONE PCU(A)C"/>
    <property type="match status" value="1"/>
</dbReference>
<dbReference type="PANTHER" id="PTHR36302">
    <property type="entry name" value="BLR7088 PROTEIN"/>
    <property type="match status" value="1"/>
</dbReference>
<keyword evidence="3" id="KW-1185">Reference proteome</keyword>
<reference evidence="3" key="1">
    <citation type="journal article" date="2019" name="Int. J. Syst. Evol. Microbiol.">
        <title>The Global Catalogue of Microorganisms (GCM) 10K type strain sequencing project: providing services to taxonomists for standard genome sequencing and annotation.</title>
        <authorList>
            <consortium name="The Broad Institute Genomics Platform"/>
            <consortium name="The Broad Institute Genome Sequencing Center for Infectious Disease"/>
            <person name="Wu L."/>
            <person name="Ma J."/>
        </authorList>
    </citation>
    <scope>NUCLEOTIDE SEQUENCE [LARGE SCALE GENOMIC DNA]</scope>
    <source>
        <strain evidence="3">CGMCC 1.12664</strain>
    </source>
</reference>
<organism evidence="2 3">
    <name type="scientific">Primorskyibacter flagellatus</name>
    <dbReference type="NCBI Taxonomy" id="1387277"/>
    <lineage>
        <taxon>Bacteria</taxon>
        <taxon>Pseudomonadati</taxon>
        <taxon>Pseudomonadota</taxon>
        <taxon>Alphaproteobacteria</taxon>
        <taxon>Rhodobacterales</taxon>
        <taxon>Roseobacteraceae</taxon>
        <taxon>Primorskyibacter</taxon>
    </lineage>
</organism>
<comment type="caution">
    <text evidence="2">The sequence shown here is derived from an EMBL/GenBank/DDBJ whole genome shotgun (WGS) entry which is preliminary data.</text>
</comment>
<accession>A0A916ZYV8</accession>
<name>A0A916ZYV8_9RHOB</name>
<dbReference type="RefSeq" id="WP_188476079.1">
    <property type="nucleotide sequence ID" value="NZ_BMFJ01000001.1"/>
</dbReference>
<dbReference type="EMBL" id="BMFJ01000001">
    <property type="protein sequence ID" value="GGE19530.1"/>
    <property type="molecule type" value="Genomic_DNA"/>
</dbReference>
<proteinExistence type="predicted"/>
<evidence type="ECO:0008006" key="4">
    <source>
        <dbReference type="Google" id="ProtNLM"/>
    </source>
</evidence>
<dbReference type="InterPro" id="IPR036182">
    <property type="entry name" value="PCuAC_sf"/>
</dbReference>
<protein>
    <recommendedName>
        <fullName evidence="4">Copper chaperone PCu(A)C</fullName>
    </recommendedName>
</protein>
<dbReference type="Gene3D" id="2.60.40.1890">
    <property type="entry name" value="PCu(A)C copper chaperone"/>
    <property type="match status" value="1"/>
</dbReference>
<evidence type="ECO:0000313" key="2">
    <source>
        <dbReference type="EMBL" id="GGE19530.1"/>
    </source>
</evidence>
<dbReference type="InterPro" id="IPR007410">
    <property type="entry name" value="LpqE-like"/>
</dbReference>
<evidence type="ECO:0000313" key="3">
    <source>
        <dbReference type="Proteomes" id="UP000612855"/>
    </source>
</evidence>
<feature type="chain" id="PRO_5037080785" description="Copper chaperone PCu(A)C" evidence="1">
    <location>
        <begin position="22"/>
        <end position="157"/>
    </location>
</feature>
<evidence type="ECO:0000256" key="1">
    <source>
        <dbReference type="SAM" id="SignalP"/>
    </source>
</evidence>
<dbReference type="Pfam" id="PF04314">
    <property type="entry name" value="PCuAC"/>
    <property type="match status" value="1"/>
</dbReference>
<feature type="signal peptide" evidence="1">
    <location>
        <begin position="1"/>
        <end position="21"/>
    </location>
</feature>
<keyword evidence="1" id="KW-0732">Signal</keyword>
<sequence>MFIRILTFASAVFSLAGATSAEIVINDAYARSSGPAAMAGAAFMEIVNTGAEDDRLVAVRSDAAKKVELHTHIAGDGGVMKMREVEGGFPVPAGGHALLARGGDHVMFMGLAGPFEQGGTVPVILVFEKAGEIAVEIPVDLERQERAMDHSKMKHSN</sequence>
<gene>
    <name evidence="2" type="ORF">GCM10011360_05350</name>
</gene>
<dbReference type="InterPro" id="IPR058248">
    <property type="entry name" value="Lxx211020-like"/>
</dbReference>
<dbReference type="AlphaFoldDB" id="A0A916ZYV8"/>
<dbReference type="SUPFAM" id="SSF110087">
    <property type="entry name" value="DR1885-like metal-binding protein"/>
    <property type="match status" value="1"/>
</dbReference>
<dbReference type="Proteomes" id="UP000612855">
    <property type="component" value="Unassembled WGS sequence"/>
</dbReference>